<keyword evidence="2" id="KW-1133">Transmembrane helix</keyword>
<sequence>MPATNYPTQNVPDLTTTLAYTVPKKTASLRLISDRIAQQRQTAARAILLHPQTLILLALTLIILFQCLYKTPSDWPLLLPTATGCISAVLRLTRYATRGYLDEAERVGTWRWLYSNPTAPPPTKPPTTRTENPRKGI</sequence>
<feature type="region of interest" description="Disordered" evidence="1">
    <location>
        <begin position="115"/>
        <end position="137"/>
    </location>
</feature>
<organism evidence="3 4">
    <name type="scientific">Aspergillus bertholletiae</name>
    <dbReference type="NCBI Taxonomy" id="1226010"/>
    <lineage>
        <taxon>Eukaryota</taxon>
        <taxon>Fungi</taxon>
        <taxon>Dikarya</taxon>
        <taxon>Ascomycota</taxon>
        <taxon>Pezizomycotina</taxon>
        <taxon>Eurotiomycetes</taxon>
        <taxon>Eurotiomycetidae</taxon>
        <taxon>Eurotiales</taxon>
        <taxon>Aspergillaceae</taxon>
        <taxon>Aspergillus</taxon>
        <taxon>Aspergillus subgen. Circumdati</taxon>
    </lineage>
</organism>
<reference evidence="3 4" key="1">
    <citation type="submission" date="2019-04" db="EMBL/GenBank/DDBJ databases">
        <title>Friends and foes A comparative genomics studyof 23 Aspergillus species from section Flavi.</title>
        <authorList>
            <consortium name="DOE Joint Genome Institute"/>
            <person name="Kjaerbolling I."/>
            <person name="Vesth T."/>
            <person name="Frisvad J.C."/>
            <person name="Nybo J.L."/>
            <person name="Theobald S."/>
            <person name="Kildgaard S."/>
            <person name="Isbrandt T."/>
            <person name="Kuo A."/>
            <person name="Sato A."/>
            <person name="Lyhne E.K."/>
            <person name="Kogle M.E."/>
            <person name="Wiebenga A."/>
            <person name="Kun R.S."/>
            <person name="Lubbers R.J."/>
            <person name="Makela M.R."/>
            <person name="Barry K."/>
            <person name="Chovatia M."/>
            <person name="Clum A."/>
            <person name="Daum C."/>
            <person name="Haridas S."/>
            <person name="He G."/>
            <person name="LaButti K."/>
            <person name="Lipzen A."/>
            <person name="Mondo S."/>
            <person name="Riley R."/>
            <person name="Salamov A."/>
            <person name="Simmons B.A."/>
            <person name="Magnuson J.K."/>
            <person name="Henrissat B."/>
            <person name="Mortensen U.H."/>
            <person name="Larsen T.O."/>
            <person name="Devries R.P."/>
            <person name="Grigoriev I.V."/>
            <person name="Machida M."/>
            <person name="Baker S.E."/>
            <person name="Andersen M.R."/>
        </authorList>
    </citation>
    <scope>NUCLEOTIDE SEQUENCE [LARGE SCALE GENOMIC DNA]</scope>
    <source>
        <strain evidence="3 4">IBT 29228</strain>
    </source>
</reference>
<dbReference type="OrthoDB" id="5343688at2759"/>
<evidence type="ECO:0000313" key="4">
    <source>
        <dbReference type="Proteomes" id="UP000326198"/>
    </source>
</evidence>
<dbReference type="Proteomes" id="UP000326198">
    <property type="component" value="Unassembled WGS sequence"/>
</dbReference>
<feature type="transmembrane region" description="Helical" evidence="2">
    <location>
        <begin position="47"/>
        <end position="69"/>
    </location>
</feature>
<protein>
    <submittedName>
        <fullName evidence="3">Uncharacterized protein</fullName>
    </submittedName>
</protein>
<feature type="transmembrane region" description="Helical" evidence="2">
    <location>
        <begin position="75"/>
        <end position="93"/>
    </location>
</feature>
<keyword evidence="2" id="KW-0812">Transmembrane</keyword>
<evidence type="ECO:0000256" key="1">
    <source>
        <dbReference type="SAM" id="MobiDB-lite"/>
    </source>
</evidence>
<evidence type="ECO:0000313" key="3">
    <source>
        <dbReference type="EMBL" id="KAE8377388.1"/>
    </source>
</evidence>
<evidence type="ECO:0000256" key="2">
    <source>
        <dbReference type="SAM" id="Phobius"/>
    </source>
</evidence>
<dbReference type="AlphaFoldDB" id="A0A5N7B775"/>
<name>A0A5N7B775_9EURO</name>
<dbReference type="EMBL" id="ML736224">
    <property type="protein sequence ID" value="KAE8377388.1"/>
    <property type="molecule type" value="Genomic_DNA"/>
</dbReference>
<gene>
    <name evidence="3" type="ORF">BDV26DRAFT_293234</name>
</gene>
<keyword evidence="4" id="KW-1185">Reference proteome</keyword>
<accession>A0A5N7B775</accession>
<proteinExistence type="predicted"/>
<keyword evidence="2" id="KW-0472">Membrane</keyword>